<feature type="domain" description="Alcohol dehydrogenase-like C-terminal" evidence="4">
    <location>
        <begin position="175"/>
        <end position="315"/>
    </location>
</feature>
<evidence type="ECO:0000256" key="1">
    <source>
        <dbReference type="ARBA" id="ARBA00023002"/>
    </source>
</evidence>
<dbReference type="EMBL" id="CP108264">
    <property type="protein sequence ID" value="WTU72171.1"/>
    <property type="molecule type" value="Genomic_DNA"/>
</dbReference>
<dbReference type="PROSITE" id="PS00059">
    <property type="entry name" value="ADH_ZINC"/>
    <property type="match status" value="1"/>
</dbReference>
<keyword evidence="1" id="KW-0560">Oxidoreductase</keyword>
<reference evidence="6" key="1">
    <citation type="submission" date="2022-10" db="EMBL/GenBank/DDBJ databases">
        <title>The complete genomes of actinobacterial strains from the NBC collection.</title>
        <authorList>
            <person name="Joergensen T.S."/>
            <person name="Alvarez Arevalo M."/>
            <person name="Sterndorff E.B."/>
            <person name="Faurdal D."/>
            <person name="Vuksanovic O."/>
            <person name="Mourched A.-S."/>
            <person name="Charusanti P."/>
            <person name="Shaw S."/>
            <person name="Blin K."/>
            <person name="Weber T."/>
        </authorList>
    </citation>
    <scope>NUCLEOTIDE SEQUENCE</scope>
    <source>
        <strain evidence="6">NBC_00049</strain>
    </source>
</reference>
<evidence type="ECO:0000259" key="4">
    <source>
        <dbReference type="Pfam" id="PF00107"/>
    </source>
</evidence>
<dbReference type="SUPFAM" id="SSF51735">
    <property type="entry name" value="NAD(P)-binding Rossmann-fold domains"/>
    <property type="match status" value="1"/>
</dbReference>
<dbReference type="SUPFAM" id="SSF50129">
    <property type="entry name" value="GroES-like"/>
    <property type="match status" value="1"/>
</dbReference>
<name>A0AAU2JJI9_9ACTN</name>
<feature type="domain" description="Alcohol dehydrogenase-like N-terminal" evidence="5">
    <location>
        <begin position="22"/>
        <end position="137"/>
    </location>
</feature>
<dbReference type="PANTHER" id="PTHR43189">
    <property type="entry name" value="ZINC-TYPE ALCOHOL DEHYDROGENASE-LIKE PROTEIN C1198.01-RELATED"/>
    <property type="match status" value="1"/>
</dbReference>
<evidence type="ECO:0000256" key="3">
    <source>
        <dbReference type="SAM" id="MobiDB-lite"/>
    </source>
</evidence>
<dbReference type="InterPro" id="IPR013154">
    <property type="entry name" value="ADH-like_N"/>
</dbReference>
<evidence type="ECO:0000313" key="6">
    <source>
        <dbReference type="EMBL" id="WTU72171.1"/>
    </source>
</evidence>
<dbReference type="GO" id="GO:0008270">
    <property type="term" value="F:zinc ion binding"/>
    <property type="evidence" value="ECO:0007669"/>
    <property type="project" value="InterPro"/>
</dbReference>
<comment type="cofactor">
    <cofactor evidence="2">
        <name>Zn(2+)</name>
        <dbReference type="ChEBI" id="CHEBI:29105"/>
    </cofactor>
</comment>
<dbReference type="InterPro" id="IPR013149">
    <property type="entry name" value="ADH-like_C"/>
</dbReference>
<accession>A0AAU2JJI9</accession>
<dbReference type="Gene3D" id="3.40.50.720">
    <property type="entry name" value="NAD(P)-binding Rossmann-like Domain"/>
    <property type="match status" value="1"/>
</dbReference>
<comment type="similarity">
    <text evidence="2">Belongs to the zinc-containing alcohol dehydrogenase family.</text>
</comment>
<dbReference type="Pfam" id="PF00107">
    <property type="entry name" value="ADH_zinc_N"/>
    <property type="match status" value="1"/>
</dbReference>
<evidence type="ECO:0000259" key="5">
    <source>
        <dbReference type="Pfam" id="PF08240"/>
    </source>
</evidence>
<dbReference type="Gene3D" id="3.90.180.10">
    <property type="entry name" value="Medium-chain alcohol dehydrogenases, catalytic domain"/>
    <property type="match status" value="1"/>
</dbReference>
<dbReference type="PANTHER" id="PTHR43189:SF1">
    <property type="entry name" value="ZINC-TYPE ALCOHOL DEHYDROGENASE-LIKE PROTEIN C1198.01"/>
    <property type="match status" value="1"/>
</dbReference>
<dbReference type="InterPro" id="IPR002328">
    <property type="entry name" value="ADH_Zn_CS"/>
</dbReference>
<gene>
    <name evidence="6" type="ORF">OG327_01855</name>
</gene>
<organism evidence="6">
    <name type="scientific">Streptomyces sp. NBC_00049</name>
    <dbReference type="NCBI Taxonomy" id="2903617"/>
    <lineage>
        <taxon>Bacteria</taxon>
        <taxon>Bacillati</taxon>
        <taxon>Actinomycetota</taxon>
        <taxon>Actinomycetes</taxon>
        <taxon>Kitasatosporales</taxon>
        <taxon>Streptomycetaceae</taxon>
        <taxon>Streptomyces</taxon>
    </lineage>
</organism>
<dbReference type="Pfam" id="PF08240">
    <property type="entry name" value="ADH_N"/>
    <property type="match status" value="1"/>
</dbReference>
<protein>
    <submittedName>
        <fullName evidence="6">Zinc-binding dehydrogenase</fullName>
    </submittedName>
</protein>
<sequence length="365" mass="37130">MRAAVLEDGRFVVREHPDPVPGPGQALVETAACGICGSDLSAVAHTEDFLSASRDSGTTSFLFDPDRPLVMGHEFSGRVLAYGPGARGPEPGTGVVGLPWAVDAGGVVRTVGYSNAFPGGFGERIVVQAQALLPVPDSLDLASASLTEPLAVGFGNVARSTAGEGTPAVVVGCGPVGLGAIAALLERGAQPVVASDPSALRRAAAARLGAHAVVDPSPSPVPARGEPQGGEDPVARCIELAGPAARPMVVVNCVGAPGMLDRLLHTVPRGTEILQIGGVMTQDVIRPVVGIHKDVTIRMCLTYPPQEFGSTLARLADGRIDPAALVTGEAGLGGLDAAFASLRRPEEHIKVLIRPGLEGAGINPV</sequence>
<dbReference type="AlphaFoldDB" id="A0AAU2JJI9"/>
<dbReference type="InterPro" id="IPR036291">
    <property type="entry name" value="NAD(P)-bd_dom_sf"/>
</dbReference>
<proteinExistence type="inferred from homology"/>
<dbReference type="GO" id="GO:0016491">
    <property type="term" value="F:oxidoreductase activity"/>
    <property type="evidence" value="ECO:0007669"/>
    <property type="project" value="UniProtKB-KW"/>
</dbReference>
<dbReference type="InterPro" id="IPR011032">
    <property type="entry name" value="GroES-like_sf"/>
</dbReference>
<evidence type="ECO:0000256" key="2">
    <source>
        <dbReference type="RuleBase" id="RU361277"/>
    </source>
</evidence>
<keyword evidence="2" id="KW-0862">Zinc</keyword>
<feature type="region of interest" description="Disordered" evidence="3">
    <location>
        <begin position="213"/>
        <end position="232"/>
    </location>
</feature>
<keyword evidence="2" id="KW-0479">Metal-binding</keyword>